<dbReference type="AlphaFoldDB" id="A0A6J4VTG0"/>
<dbReference type="EMBL" id="CADCWO010000230">
    <property type="protein sequence ID" value="CAA9588502.1"/>
    <property type="molecule type" value="Genomic_DNA"/>
</dbReference>
<proteinExistence type="predicted"/>
<protein>
    <submittedName>
        <fullName evidence="1">Uncharacterized protein</fullName>
    </submittedName>
</protein>
<name>A0A6J4VTG0_9CYAN</name>
<accession>A0A6J4VTG0</accession>
<sequence>MINRLLAKVVREVKTHAGGGKFMTYEQVKDLKPELLKRLHGVRPDSLLEILNFL</sequence>
<reference evidence="1" key="1">
    <citation type="submission" date="2020-02" db="EMBL/GenBank/DDBJ databases">
        <authorList>
            <person name="Meier V. D."/>
        </authorList>
    </citation>
    <scope>NUCLEOTIDE SEQUENCE</scope>
    <source>
        <strain evidence="1">AVDCRST_MAG81</strain>
    </source>
</reference>
<evidence type="ECO:0000313" key="1">
    <source>
        <dbReference type="EMBL" id="CAA9588502.1"/>
    </source>
</evidence>
<gene>
    <name evidence="1" type="ORF">AVDCRST_MAG81-4756</name>
</gene>
<organism evidence="1">
    <name type="scientific">uncultured Synechococcales cyanobacterium</name>
    <dbReference type="NCBI Taxonomy" id="1936017"/>
    <lineage>
        <taxon>Bacteria</taxon>
        <taxon>Bacillati</taxon>
        <taxon>Cyanobacteriota</taxon>
        <taxon>Cyanophyceae</taxon>
        <taxon>Synechococcales</taxon>
        <taxon>environmental samples</taxon>
    </lineage>
</organism>